<organism evidence="18 19">
    <name type="scientific">Litorimonas taeanensis</name>
    <dbReference type="NCBI Taxonomy" id="568099"/>
    <lineage>
        <taxon>Bacteria</taxon>
        <taxon>Pseudomonadati</taxon>
        <taxon>Pseudomonadota</taxon>
        <taxon>Alphaproteobacteria</taxon>
        <taxon>Maricaulales</taxon>
        <taxon>Robiginitomaculaceae</taxon>
    </lineage>
</organism>
<dbReference type="InterPro" id="IPR001940">
    <property type="entry name" value="Peptidase_S1C"/>
</dbReference>
<evidence type="ECO:0000256" key="5">
    <source>
        <dbReference type="ARBA" id="ARBA00013958"/>
    </source>
</evidence>
<dbReference type="Pfam" id="PF13365">
    <property type="entry name" value="Trypsin_2"/>
    <property type="match status" value="1"/>
</dbReference>
<keyword evidence="7 16" id="KW-0732">Signal</keyword>
<feature type="chain" id="PRO_5039037737" description="Probable periplasmic serine endoprotease DegP-like" evidence="16">
    <location>
        <begin position="22"/>
        <end position="469"/>
    </location>
</feature>
<dbReference type="InterPro" id="IPR009003">
    <property type="entry name" value="Peptidase_S1_PA"/>
</dbReference>
<dbReference type="NCBIfam" id="TIGR02037">
    <property type="entry name" value="degP_htrA_DO"/>
    <property type="match status" value="1"/>
</dbReference>
<reference evidence="18 19" key="1">
    <citation type="submission" date="2018-10" db="EMBL/GenBank/DDBJ databases">
        <title>Genomic Encyclopedia of Type Strains, Phase IV (KMG-IV): sequencing the most valuable type-strain genomes for metagenomic binning, comparative biology and taxonomic classification.</title>
        <authorList>
            <person name="Goeker M."/>
        </authorList>
    </citation>
    <scope>NUCLEOTIDE SEQUENCE [LARGE SCALE GENOMIC DNA]</scope>
    <source>
        <strain evidence="18 19">DSM 22008</strain>
    </source>
</reference>
<dbReference type="InterPro" id="IPR036034">
    <property type="entry name" value="PDZ_sf"/>
</dbReference>
<dbReference type="RefSeq" id="WP_121099426.1">
    <property type="nucleotide sequence ID" value="NZ_RBII01000001.1"/>
</dbReference>
<dbReference type="GO" id="GO:0004252">
    <property type="term" value="F:serine-type endopeptidase activity"/>
    <property type="evidence" value="ECO:0007669"/>
    <property type="project" value="InterPro"/>
</dbReference>
<dbReference type="OrthoDB" id="9758917at2"/>
<keyword evidence="12" id="KW-0346">Stress response</keyword>
<keyword evidence="9" id="KW-0574">Periplasm</keyword>
<evidence type="ECO:0000256" key="6">
    <source>
        <dbReference type="ARBA" id="ARBA00022670"/>
    </source>
</evidence>
<comment type="subcellular location">
    <subcellularLocation>
        <location evidence="2">Periplasm</location>
    </subcellularLocation>
</comment>
<evidence type="ECO:0000256" key="7">
    <source>
        <dbReference type="ARBA" id="ARBA00022729"/>
    </source>
</evidence>
<evidence type="ECO:0000256" key="2">
    <source>
        <dbReference type="ARBA" id="ARBA00004418"/>
    </source>
</evidence>
<feature type="active site" description="Charge relay system" evidence="14">
    <location>
        <position position="206"/>
    </location>
</feature>
<keyword evidence="8" id="KW-0677">Repeat</keyword>
<dbReference type="InterPro" id="IPR011782">
    <property type="entry name" value="Pept_S1C_Do"/>
</dbReference>
<protein>
    <recommendedName>
        <fullName evidence="5">Probable periplasmic serine endoprotease DegP-like</fullName>
        <ecNumber evidence="4">3.4.21.107</ecNumber>
    </recommendedName>
    <alternativeName>
        <fullName evidence="13">Protease Do</fullName>
    </alternativeName>
</protein>
<evidence type="ECO:0000256" key="16">
    <source>
        <dbReference type="SAM" id="SignalP"/>
    </source>
</evidence>
<name>A0A420WL84_9PROT</name>
<evidence type="ECO:0000256" key="14">
    <source>
        <dbReference type="PIRSR" id="PIRSR611782-1"/>
    </source>
</evidence>
<dbReference type="EMBL" id="RBII01000001">
    <property type="protein sequence ID" value="RKQ71672.1"/>
    <property type="molecule type" value="Genomic_DNA"/>
</dbReference>
<dbReference type="CDD" id="cd10839">
    <property type="entry name" value="cpPDZ1_DegP-like"/>
    <property type="match status" value="1"/>
</dbReference>
<feature type="binding site" evidence="15">
    <location>
        <position position="132"/>
    </location>
    <ligand>
        <name>substrate</name>
    </ligand>
</feature>
<feature type="domain" description="PDZ" evidence="17">
    <location>
        <begin position="250"/>
        <end position="316"/>
    </location>
</feature>
<gene>
    <name evidence="18" type="ORF">DES40_0999</name>
</gene>
<evidence type="ECO:0000256" key="4">
    <source>
        <dbReference type="ARBA" id="ARBA00013035"/>
    </source>
</evidence>
<dbReference type="PANTHER" id="PTHR22939">
    <property type="entry name" value="SERINE PROTEASE FAMILY S1C HTRA-RELATED"/>
    <property type="match status" value="1"/>
</dbReference>
<evidence type="ECO:0000256" key="12">
    <source>
        <dbReference type="ARBA" id="ARBA00023016"/>
    </source>
</evidence>
<dbReference type="SMART" id="SM00228">
    <property type="entry name" value="PDZ"/>
    <property type="match status" value="2"/>
</dbReference>
<keyword evidence="6 18" id="KW-0645">Protease</keyword>
<comment type="catalytic activity">
    <reaction evidence="1">
        <text>Acts on substrates that are at least partially unfolded. The cleavage site P1 residue is normally between a pair of hydrophobic residues, such as Val-|-Val.</text>
        <dbReference type="EC" id="3.4.21.107"/>
    </reaction>
</comment>
<evidence type="ECO:0000313" key="18">
    <source>
        <dbReference type="EMBL" id="RKQ71672.1"/>
    </source>
</evidence>
<dbReference type="InterPro" id="IPR001478">
    <property type="entry name" value="PDZ"/>
</dbReference>
<evidence type="ECO:0000256" key="15">
    <source>
        <dbReference type="PIRSR" id="PIRSR611782-2"/>
    </source>
</evidence>
<evidence type="ECO:0000256" key="10">
    <source>
        <dbReference type="ARBA" id="ARBA00022801"/>
    </source>
</evidence>
<comment type="caution">
    <text evidence="18">The sequence shown here is derived from an EMBL/GenBank/DDBJ whole genome shotgun (WGS) entry which is preliminary data.</text>
</comment>
<comment type="similarity">
    <text evidence="3">Belongs to the peptidase S1C family.</text>
</comment>
<evidence type="ECO:0000256" key="13">
    <source>
        <dbReference type="ARBA" id="ARBA00032850"/>
    </source>
</evidence>
<evidence type="ECO:0000256" key="1">
    <source>
        <dbReference type="ARBA" id="ARBA00001772"/>
    </source>
</evidence>
<evidence type="ECO:0000313" key="19">
    <source>
        <dbReference type="Proteomes" id="UP000282211"/>
    </source>
</evidence>
<dbReference type="Proteomes" id="UP000282211">
    <property type="component" value="Unassembled WGS sequence"/>
</dbReference>
<feature type="active site" description="Charge relay system" evidence="14">
    <location>
        <position position="102"/>
    </location>
</feature>
<dbReference type="AlphaFoldDB" id="A0A420WL84"/>
<dbReference type="GO" id="GO:0006508">
    <property type="term" value="P:proteolysis"/>
    <property type="evidence" value="ECO:0007669"/>
    <property type="project" value="UniProtKB-KW"/>
</dbReference>
<dbReference type="CDD" id="cd22249">
    <property type="entry name" value="UDM1_RNF168_RNF169-like"/>
    <property type="match status" value="1"/>
</dbReference>
<feature type="signal peptide" evidence="16">
    <location>
        <begin position="1"/>
        <end position="21"/>
    </location>
</feature>
<evidence type="ECO:0000256" key="9">
    <source>
        <dbReference type="ARBA" id="ARBA00022764"/>
    </source>
</evidence>
<dbReference type="EC" id="3.4.21.107" evidence="4"/>
<feature type="binding site" evidence="15">
    <location>
        <position position="102"/>
    </location>
    <ligand>
        <name>substrate</name>
    </ligand>
</feature>
<dbReference type="Gene3D" id="2.40.10.120">
    <property type="match status" value="1"/>
</dbReference>
<dbReference type="InParanoid" id="A0A420WL84"/>
<feature type="binding site" evidence="15">
    <location>
        <begin position="204"/>
        <end position="206"/>
    </location>
    <ligand>
        <name>substrate</name>
    </ligand>
</feature>
<dbReference type="Gene3D" id="2.30.42.10">
    <property type="match status" value="1"/>
</dbReference>
<proteinExistence type="inferred from homology"/>
<evidence type="ECO:0000256" key="8">
    <source>
        <dbReference type="ARBA" id="ARBA00022737"/>
    </source>
</evidence>
<dbReference type="Gene3D" id="2.30.42.60">
    <property type="match status" value="1"/>
</dbReference>
<feature type="active site" description="Charge relay system" evidence="14">
    <location>
        <position position="132"/>
    </location>
</feature>
<accession>A0A420WL84</accession>
<dbReference type="PROSITE" id="PS50106">
    <property type="entry name" value="PDZ"/>
    <property type="match status" value="1"/>
</dbReference>
<dbReference type="GO" id="GO:0042597">
    <property type="term" value="C:periplasmic space"/>
    <property type="evidence" value="ECO:0007669"/>
    <property type="project" value="UniProtKB-SubCell"/>
</dbReference>
<dbReference type="PANTHER" id="PTHR22939:SF130">
    <property type="entry name" value="PERIPLASMIC SERINE ENDOPROTEASE DEGP-LIKE-RELATED"/>
    <property type="match status" value="1"/>
</dbReference>
<keyword evidence="11" id="KW-0720">Serine protease</keyword>
<sequence length="469" mass="50915">MLRTLILSFALIAIAPFSALARPVPEGFTELTKRLTPSVVNISTAQTIEIDTDEAPTFPKGSPLERFNDFFGQGNDRDGRVSKSLGSGFVIDREGHIVTNNHVIEDADLIEVTFSNGDTYEAELIGRDPATDIAVLKIDTGKDMPFVSFGDSDKAEVGEWVIAIGNPFGYSGSVAAGIISARNRNISHGSYDDFIQTDVAINRGNSGGPLFNMQGEVIGVNTAILSPTGYSVGISFSVPAELAESVVEQLVEYGETRRGYLGVRPQKVSPTLAKSYGLEETFGALVTAVIADSPADKAGLQKGDLITEIGGELLESSRLLSRKIADAPINKPLEIKYIRKRKERTASVLIERLKEEVTEEEKARREQEESEADRSVNGIYVEALSDEVRAKYRIDSVVKGVRVVRVDKHAEASGKILVGDIIEEVGFEAIDTPKAFEEGVEASKQFDSPVTFLINRGGNYIFYALNVTS</sequence>
<keyword evidence="10" id="KW-0378">Hydrolase</keyword>
<evidence type="ECO:0000256" key="3">
    <source>
        <dbReference type="ARBA" id="ARBA00010541"/>
    </source>
</evidence>
<evidence type="ECO:0000259" key="17">
    <source>
        <dbReference type="PROSITE" id="PS50106"/>
    </source>
</evidence>
<dbReference type="SUPFAM" id="SSF50494">
    <property type="entry name" value="Trypsin-like serine proteases"/>
    <property type="match status" value="1"/>
</dbReference>
<evidence type="ECO:0000256" key="11">
    <source>
        <dbReference type="ARBA" id="ARBA00022825"/>
    </source>
</evidence>
<dbReference type="Pfam" id="PF13180">
    <property type="entry name" value="PDZ_2"/>
    <property type="match status" value="1"/>
</dbReference>
<dbReference type="SUPFAM" id="SSF50156">
    <property type="entry name" value="PDZ domain-like"/>
    <property type="match status" value="2"/>
</dbReference>
<dbReference type="PRINTS" id="PR00834">
    <property type="entry name" value="PROTEASES2C"/>
</dbReference>
<keyword evidence="19" id="KW-1185">Reference proteome</keyword>